<dbReference type="Gene3D" id="1.10.10.10">
    <property type="entry name" value="Winged helix-like DNA-binding domain superfamily/Winged helix DNA-binding domain"/>
    <property type="match status" value="1"/>
</dbReference>
<dbReference type="Pfam" id="PF03466">
    <property type="entry name" value="LysR_substrate"/>
    <property type="match status" value="1"/>
</dbReference>
<organism evidence="7 8">
    <name type="scientific">Pseudomonas lini</name>
    <dbReference type="NCBI Taxonomy" id="163011"/>
    <lineage>
        <taxon>Bacteria</taxon>
        <taxon>Pseudomonadati</taxon>
        <taxon>Pseudomonadota</taxon>
        <taxon>Gammaproteobacteria</taxon>
        <taxon>Pseudomonadales</taxon>
        <taxon>Pseudomonadaceae</taxon>
        <taxon>Pseudomonas</taxon>
    </lineage>
</organism>
<dbReference type="EMBL" id="LT629746">
    <property type="protein sequence ID" value="SDT29225.1"/>
    <property type="molecule type" value="Genomic_DNA"/>
</dbReference>
<dbReference type="EMBL" id="VZPO01000018">
    <property type="protein sequence ID" value="KAB0495990.1"/>
    <property type="molecule type" value="Genomic_DNA"/>
</dbReference>
<dbReference type="SUPFAM" id="SSF53850">
    <property type="entry name" value="Periplasmic binding protein-like II"/>
    <property type="match status" value="1"/>
</dbReference>
<evidence type="ECO:0000256" key="4">
    <source>
        <dbReference type="ARBA" id="ARBA00023163"/>
    </source>
</evidence>
<keyword evidence="3 7" id="KW-0238">DNA-binding</keyword>
<evidence type="ECO:0000313" key="7">
    <source>
        <dbReference type="EMBL" id="SDT29225.1"/>
    </source>
</evidence>
<sequence>MPHPRFTPRQLAAFVAVAQARSFRKAGEQLSLSSSAVSQLVGDLELALELRLFDRTTRSVVLSPAGREFLPSATSVLKHMQLAQNAADDICNRASGVVRIAAPLIMASSVLPALIKEYTRTRPKLVIRIRDAPVDGLVDRVSNADADFAIGADQPAGDDIVRKDLFKSPWVLWCSASHPLAGYQSIPWSQLRHQPLVVAGRDYERTVALTHGGQFEQGRIIPVDIVENVSTALGIAAQGMAATLGPAYVGLLARLLGLTMRPIVQPEVTRQVCIYHSSTRAMSPAAQGFCEFLEEQLKGNDELGVGGVWRLR</sequence>
<dbReference type="Proteomes" id="UP000182814">
    <property type="component" value="Chromosome I"/>
</dbReference>
<protein>
    <submittedName>
        <fullName evidence="7">DNA-binding transcriptional regulator, LysR family</fullName>
    </submittedName>
    <submittedName>
        <fullName evidence="6">LysR family transcriptional regulator</fullName>
    </submittedName>
</protein>
<dbReference type="InterPro" id="IPR000847">
    <property type="entry name" value="LysR_HTH_N"/>
</dbReference>
<dbReference type="Gene3D" id="3.40.190.290">
    <property type="match status" value="1"/>
</dbReference>
<dbReference type="PATRIC" id="fig|163011.3.peg.1296"/>
<comment type="similarity">
    <text evidence="1">Belongs to the LysR transcriptional regulatory family.</text>
</comment>
<name>A0A0J6HLE3_9PSED</name>
<dbReference type="SUPFAM" id="SSF46785">
    <property type="entry name" value="Winged helix' DNA-binding domain"/>
    <property type="match status" value="1"/>
</dbReference>
<dbReference type="InterPro" id="IPR005119">
    <property type="entry name" value="LysR_subst-bd"/>
</dbReference>
<dbReference type="PROSITE" id="PS50931">
    <property type="entry name" value="HTH_LYSR"/>
    <property type="match status" value="1"/>
</dbReference>
<dbReference type="PANTHER" id="PTHR30419:SF30">
    <property type="entry name" value="LYSR FAMILY TRANSCRIPTIONAL REGULATOR"/>
    <property type="match status" value="1"/>
</dbReference>
<dbReference type="GO" id="GO:0003677">
    <property type="term" value="F:DNA binding"/>
    <property type="evidence" value="ECO:0007669"/>
    <property type="project" value="UniProtKB-KW"/>
</dbReference>
<feature type="domain" description="HTH lysR-type" evidence="5">
    <location>
        <begin position="6"/>
        <end position="63"/>
    </location>
</feature>
<dbReference type="InterPro" id="IPR036388">
    <property type="entry name" value="WH-like_DNA-bd_sf"/>
</dbReference>
<evidence type="ECO:0000313" key="9">
    <source>
        <dbReference type="Proteomes" id="UP000434925"/>
    </source>
</evidence>
<dbReference type="Pfam" id="PF00126">
    <property type="entry name" value="HTH_1"/>
    <property type="match status" value="1"/>
</dbReference>
<keyword evidence="4" id="KW-0804">Transcription</keyword>
<dbReference type="FunFam" id="1.10.10.10:FF:000001">
    <property type="entry name" value="LysR family transcriptional regulator"/>
    <property type="match status" value="1"/>
</dbReference>
<evidence type="ECO:0000256" key="3">
    <source>
        <dbReference type="ARBA" id="ARBA00023125"/>
    </source>
</evidence>
<proteinExistence type="inferred from homology"/>
<gene>
    <name evidence="6" type="ORF">F7R14_30305</name>
    <name evidence="7" type="ORF">SAMN04490191_3809</name>
</gene>
<reference evidence="6 9" key="3">
    <citation type="submission" date="2019-09" db="EMBL/GenBank/DDBJ databases">
        <title>Draft genome sequences of 48 bacterial type strains from the CCUG.</title>
        <authorList>
            <person name="Tunovic T."/>
            <person name="Pineiro-Iglesias B."/>
            <person name="Unosson C."/>
            <person name="Inganas E."/>
            <person name="Ohlen M."/>
            <person name="Cardew S."/>
            <person name="Jensie-Markopoulos S."/>
            <person name="Salva-Serra F."/>
            <person name="Jaen-Luchoro D."/>
            <person name="Karlsson R."/>
            <person name="Svensson-Stadler L."/>
            <person name="Chun J."/>
            <person name="Moore E."/>
        </authorList>
    </citation>
    <scope>NUCLEOTIDE SEQUENCE [LARGE SCALE GENOMIC DNA]</scope>
    <source>
        <strain evidence="6 9">CCUG 51522</strain>
    </source>
</reference>
<dbReference type="PANTHER" id="PTHR30419">
    <property type="entry name" value="HTH-TYPE TRANSCRIPTIONAL REGULATOR YBHD"/>
    <property type="match status" value="1"/>
</dbReference>
<dbReference type="InterPro" id="IPR050950">
    <property type="entry name" value="HTH-type_LysR_regulators"/>
</dbReference>
<evidence type="ECO:0000259" key="5">
    <source>
        <dbReference type="PROSITE" id="PS50931"/>
    </source>
</evidence>
<evidence type="ECO:0000256" key="1">
    <source>
        <dbReference type="ARBA" id="ARBA00009437"/>
    </source>
</evidence>
<dbReference type="GO" id="GO:0005829">
    <property type="term" value="C:cytosol"/>
    <property type="evidence" value="ECO:0007669"/>
    <property type="project" value="TreeGrafter"/>
</dbReference>
<reference evidence="7" key="2">
    <citation type="submission" date="2016-10" db="EMBL/GenBank/DDBJ databases">
        <authorList>
            <person name="de Groot N.N."/>
        </authorList>
    </citation>
    <scope>NUCLEOTIDE SEQUENCE [LARGE SCALE GENOMIC DNA]</scope>
    <source>
        <strain evidence="7">BS3782</strain>
    </source>
</reference>
<dbReference type="GO" id="GO:0003700">
    <property type="term" value="F:DNA-binding transcription factor activity"/>
    <property type="evidence" value="ECO:0007669"/>
    <property type="project" value="InterPro"/>
</dbReference>
<keyword evidence="8" id="KW-1185">Reference proteome</keyword>
<dbReference type="AlphaFoldDB" id="A0A0J6HLE3"/>
<evidence type="ECO:0000313" key="8">
    <source>
        <dbReference type="Proteomes" id="UP000182814"/>
    </source>
</evidence>
<dbReference type="Proteomes" id="UP000434925">
    <property type="component" value="Unassembled WGS sequence"/>
</dbReference>
<accession>A0A0J6HLE3</accession>
<evidence type="ECO:0000313" key="6">
    <source>
        <dbReference type="EMBL" id="KAB0495990.1"/>
    </source>
</evidence>
<dbReference type="RefSeq" id="WP_048392986.1">
    <property type="nucleotide sequence ID" value="NZ_JYLB01000001.1"/>
</dbReference>
<keyword evidence="2" id="KW-0805">Transcription regulation</keyword>
<evidence type="ECO:0000256" key="2">
    <source>
        <dbReference type="ARBA" id="ARBA00023015"/>
    </source>
</evidence>
<reference evidence="8" key="1">
    <citation type="submission" date="2016-10" db="EMBL/GenBank/DDBJ databases">
        <authorList>
            <person name="Varghese N."/>
            <person name="Submissions S."/>
        </authorList>
    </citation>
    <scope>NUCLEOTIDE SEQUENCE [LARGE SCALE GENOMIC DNA]</scope>
    <source>
        <strain evidence="8">BS3782</strain>
    </source>
</reference>
<dbReference type="InterPro" id="IPR036390">
    <property type="entry name" value="WH_DNA-bd_sf"/>
</dbReference>